<evidence type="ECO:0000256" key="2">
    <source>
        <dbReference type="ARBA" id="ARBA00022630"/>
    </source>
</evidence>
<dbReference type="PANTHER" id="PTHR33798:SF5">
    <property type="entry name" value="FLAVIN REDUCTASE LIKE DOMAIN-CONTAINING PROTEIN"/>
    <property type="match status" value="1"/>
</dbReference>
<evidence type="ECO:0000256" key="4">
    <source>
        <dbReference type="ARBA" id="ARBA00038054"/>
    </source>
</evidence>
<evidence type="ECO:0000313" key="7">
    <source>
        <dbReference type="Proteomes" id="UP000180246"/>
    </source>
</evidence>
<evidence type="ECO:0000259" key="5">
    <source>
        <dbReference type="SMART" id="SM00903"/>
    </source>
</evidence>
<comment type="cofactor">
    <cofactor evidence="1">
        <name>FMN</name>
        <dbReference type="ChEBI" id="CHEBI:58210"/>
    </cofactor>
</comment>
<name>A0A1S2NGM2_9BURK</name>
<dbReference type="GO" id="GO:0016646">
    <property type="term" value="F:oxidoreductase activity, acting on the CH-NH group of donors, NAD or NADP as acceptor"/>
    <property type="evidence" value="ECO:0007669"/>
    <property type="project" value="UniProtKB-ARBA"/>
</dbReference>
<evidence type="ECO:0000256" key="3">
    <source>
        <dbReference type="ARBA" id="ARBA00022643"/>
    </source>
</evidence>
<dbReference type="AlphaFoldDB" id="A0A1S2NGM2"/>
<dbReference type="EMBL" id="JRYB01000001">
    <property type="protein sequence ID" value="OIJ44247.1"/>
    <property type="molecule type" value="Genomic_DNA"/>
</dbReference>
<gene>
    <name evidence="6" type="ORF">LO55_2889</name>
</gene>
<comment type="caution">
    <text evidence="6">The sequence shown here is derived from an EMBL/GenBank/DDBJ whole genome shotgun (WGS) entry which is preliminary data.</text>
</comment>
<accession>A0A1S2NGM2</accession>
<dbReference type="InterPro" id="IPR002563">
    <property type="entry name" value="Flavin_Rdtase-like_dom"/>
</dbReference>
<evidence type="ECO:0000256" key="1">
    <source>
        <dbReference type="ARBA" id="ARBA00001917"/>
    </source>
</evidence>
<dbReference type="PANTHER" id="PTHR33798">
    <property type="entry name" value="FLAVOPROTEIN OXYGENASE"/>
    <property type="match status" value="1"/>
</dbReference>
<dbReference type="InterPro" id="IPR012349">
    <property type="entry name" value="Split_barrel_FMN-bd"/>
</dbReference>
<dbReference type="SUPFAM" id="SSF50475">
    <property type="entry name" value="FMN-binding split barrel"/>
    <property type="match status" value="1"/>
</dbReference>
<dbReference type="Gene3D" id="2.30.110.10">
    <property type="entry name" value="Electron Transport, Fmn-binding Protein, Chain A"/>
    <property type="match status" value="1"/>
</dbReference>
<keyword evidence="2" id="KW-0285">Flavoprotein</keyword>
<dbReference type="Proteomes" id="UP000180246">
    <property type="component" value="Unassembled WGS sequence"/>
</dbReference>
<feature type="domain" description="Flavin reductase like" evidence="5">
    <location>
        <begin position="19"/>
        <end position="189"/>
    </location>
</feature>
<comment type="similarity">
    <text evidence="4">Belongs to the flavoredoxin family.</text>
</comment>
<dbReference type="Pfam" id="PF01613">
    <property type="entry name" value="Flavin_Reduct"/>
    <property type="match status" value="1"/>
</dbReference>
<organism evidence="6 7">
    <name type="scientific">Massilia timonae</name>
    <dbReference type="NCBI Taxonomy" id="47229"/>
    <lineage>
        <taxon>Bacteria</taxon>
        <taxon>Pseudomonadati</taxon>
        <taxon>Pseudomonadota</taxon>
        <taxon>Betaproteobacteria</taxon>
        <taxon>Burkholderiales</taxon>
        <taxon>Oxalobacteraceae</taxon>
        <taxon>Telluria group</taxon>
        <taxon>Massilia</taxon>
    </lineage>
</organism>
<reference evidence="6 7" key="1">
    <citation type="submission" date="2014-10" db="EMBL/GenBank/DDBJ databases">
        <authorList>
            <person name="Seo M.-J."/>
            <person name="Seok Y.J."/>
            <person name="Cha I.-T."/>
        </authorList>
    </citation>
    <scope>NUCLEOTIDE SEQUENCE [LARGE SCALE GENOMIC DNA]</scope>
    <source>
        <strain evidence="6 7">NEU</strain>
    </source>
</reference>
<protein>
    <submittedName>
        <fullName evidence="6">Flavin reductase like domain protein</fullName>
    </submittedName>
</protein>
<evidence type="ECO:0000313" key="6">
    <source>
        <dbReference type="EMBL" id="OIJ44247.1"/>
    </source>
</evidence>
<dbReference type="RefSeq" id="WP_071361963.1">
    <property type="nucleotide sequence ID" value="NZ_JRYB01000001.1"/>
</dbReference>
<proteinExistence type="inferred from homology"/>
<dbReference type="SMART" id="SM00903">
    <property type="entry name" value="Flavin_Reduct"/>
    <property type="match status" value="1"/>
</dbReference>
<sequence>MLIDFADLKPAQAYAWMASLIVPRPIAWVSTVSAAGVRNLAPFSFFQMVTSKPPTLLVCPLLQRGGAPKDTLANIRATGEFVVNLAGPAHAEALNATSSAFDAGVDEFTACGVEAAPSRLVAAPRVAGAVASFECRLARLAPYPEEAPSCHLVFGQVLAAHVDDSLLGADGLPDAGQVDLLFRMGGDWYGSTGPGANFTLPRPA</sequence>
<dbReference type="GO" id="GO:0010181">
    <property type="term" value="F:FMN binding"/>
    <property type="evidence" value="ECO:0007669"/>
    <property type="project" value="InterPro"/>
</dbReference>
<keyword evidence="3" id="KW-0288">FMN</keyword>